<comment type="similarity">
    <text evidence="2">Belongs to the TALE/BELL homeobox family.</text>
</comment>
<dbReference type="EMBL" id="BQKI01000074">
    <property type="protein sequence ID" value="GJN19995.1"/>
    <property type="molecule type" value="Genomic_DNA"/>
</dbReference>
<evidence type="ECO:0000256" key="7">
    <source>
        <dbReference type="ARBA" id="ARBA00023242"/>
    </source>
</evidence>
<dbReference type="GO" id="GO:0003677">
    <property type="term" value="F:DNA binding"/>
    <property type="evidence" value="ECO:0007669"/>
    <property type="project" value="UniProtKB-UniRule"/>
</dbReference>
<evidence type="ECO:0000256" key="8">
    <source>
        <dbReference type="PROSITE-ProRule" id="PRU00108"/>
    </source>
</evidence>
<evidence type="ECO:0000256" key="6">
    <source>
        <dbReference type="ARBA" id="ARBA00023163"/>
    </source>
</evidence>
<dbReference type="InterPro" id="IPR050224">
    <property type="entry name" value="TALE_homeobox"/>
</dbReference>
<protein>
    <recommendedName>
        <fullName evidence="10">Homeobox domain-containing protein</fullName>
    </recommendedName>
</protein>
<evidence type="ECO:0000256" key="1">
    <source>
        <dbReference type="ARBA" id="ARBA00004123"/>
    </source>
</evidence>
<evidence type="ECO:0000256" key="5">
    <source>
        <dbReference type="ARBA" id="ARBA00023155"/>
    </source>
</evidence>
<dbReference type="CDD" id="cd00086">
    <property type="entry name" value="homeodomain"/>
    <property type="match status" value="1"/>
</dbReference>
<dbReference type="GO" id="GO:0005634">
    <property type="term" value="C:nucleus"/>
    <property type="evidence" value="ECO:0007669"/>
    <property type="project" value="UniProtKB-SubCell"/>
</dbReference>
<keyword evidence="12" id="KW-1185">Reference proteome</keyword>
<evidence type="ECO:0000256" key="9">
    <source>
        <dbReference type="SAM" id="MobiDB-lite"/>
    </source>
</evidence>
<feature type="region of interest" description="Disordered" evidence="9">
    <location>
        <begin position="241"/>
        <end position="260"/>
    </location>
</feature>
<dbReference type="InterPro" id="IPR001356">
    <property type="entry name" value="HD"/>
</dbReference>
<dbReference type="Gene3D" id="1.10.10.60">
    <property type="entry name" value="Homeodomain-like"/>
    <property type="match status" value="2"/>
</dbReference>
<reference evidence="11" key="2">
    <citation type="submission" date="2021-12" db="EMBL/GenBank/DDBJ databases">
        <title>Resequencing data analysis of finger millet.</title>
        <authorList>
            <person name="Hatakeyama M."/>
            <person name="Aluri S."/>
            <person name="Balachadran M.T."/>
            <person name="Sivarajan S.R."/>
            <person name="Poveda L."/>
            <person name="Shimizu-Inatsugi R."/>
            <person name="Schlapbach R."/>
            <person name="Sreeman S.M."/>
            <person name="Shimizu K.K."/>
        </authorList>
    </citation>
    <scope>NUCLEOTIDE SEQUENCE</scope>
</reference>
<name>A0AAV5EBY5_ELECO</name>
<dbReference type="SUPFAM" id="SSF46689">
    <property type="entry name" value="Homeodomain-like"/>
    <property type="match status" value="2"/>
</dbReference>
<keyword evidence="4 8" id="KW-0238">DNA-binding</keyword>
<comment type="caution">
    <text evidence="11">The sequence shown here is derived from an EMBL/GenBank/DDBJ whole genome shotgun (WGS) entry which is preliminary data.</text>
</comment>
<dbReference type="PROSITE" id="PS50071">
    <property type="entry name" value="HOMEOBOX_2"/>
    <property type="match status" value="1"/>
</dbReference>
<evidence type="ECO:0000256" key="3">
    <source>
        <dbReference type="ARBA" id="ARBA00023015"/>
    </source>
</evidence>
<dbReference type="AlphaFoldDB" id="A0AAV5EBY5"/>
<evidence type="ECO:0000313" key="11">
    <source>
        <dbReference type="EMBL" id="GJN19995.1"/>
    </source>
</evidence>
<evidence type="ECO:0000313" key="12">
    <source>
        <dbReference type="Proteomes" id="UP001054889"/>
    </source>
</evidence>
<dbReference type="InterPro" id="IPR008422">
    <property type="entry name" value="KN_HD"/>
</dbReference>
<dbReference type="GO" id="GO:0006355">
    <property type="term" value="P:regulation of DNA-templated transcription"/>
    <property type="evidence" value="ECO:0007669"/>
    <property type="project" value="InterPro"/>
</dbReference>
<gene>
    <name evidence="11" type="primary">gb07316</name>
    <name evidence="11" type="ORF">PR202_gb07316</name>
</gene>
<organism evidence="11 12">
    <name type="scientific">Eleusine coracana subsp. coracana</name>
    <dbReference type="NCBI Taxonomy" id="191504"/>
    <lineage>
        <taxon>Eukaryota</taxon>
        <taxon>Viridiplantae</taxon>
        <taxon>Streptophyta</taxon>
        <taxon>Embryophyta</taxon>
        <taxon>Tracheophyta</taxon>
        <taxon>Spermatophyta</taxon>
        <taxon>Magnoliopsida</taxon>
        <taxon>Liliopsida</taxon>
        <taxon>Poales</taxon>
        <taxon>Poaceae</taxon>
        <taxon>PACMAD clade</taxon>
        <taxon>Chloridoideae</taxon>
        <taxon>Cynodonteae</taxon>
        <taxon>Eleusininae</taxon>
        <taxon>Eleusine</taxon>
    </lineage>
</organism>
<dbReference type="PANTHER" id="PTHR11850">
    <property type="entry name" value="HOMEOBOX PROTEIN TRANSCRIPTION FACTORS"/>
    <property type="match status" value="1"/>
</dbReference>
<evidence type="ECO:0000256" key="4">
    <source>
        <dbReference type="ARBA" id="ARBA00023125"/>
    </source>
</evidence>
<keyword evidence="5 8" id="KW-0371">Homeobox</keyword>
<dbReference type="InterPro" id="IPR009057">
    <property type="entry name" value="Homeodomain-like_sf"/>
</dbReference>
<dbReference type="Proteomes" id="UP001054889">
    <property type="component" value="Unassembled WGS sequence"/>
</dbReference>
<dbReference type="InterPro" id="IPR006563">
    <property type="entry name" value="POX_dom"/>
</dbReference>
<sequence>MMPLQVDRRYRRYREQMRAVAGSFEAVAGARAAAAYTRLASRTISRHFRTLRDGVARQVEAVRGALGEKDAAAGGVSRAAGVARGETTPRLRVLDQCLRQSRAYQSGMLESQPWRPQRGLPERAVSILRAWLFEHFLHPYPSDVDKHILARQTGLSRSQVRNQFDTRRLRRAYRSGTTSGSRVSVILLLTSHERFSSTALHLPPRACCCIPCVQVSNWFINARVRLWKPMVEEMYVEEMKDDPPAEEKGGGCNNDPNTYASDREGLGEMKPTRAQLVAHDAGSLASVVSIGSSSSSRDHQQNNSLNFGVMEQHLGFGAYDGHGGGGSGGVSLTLGLHADPHGGVNVAFAAGATTSSAHEFLFMAGGEQQQMVDVVARGGVYSSGGHHFGASVEGDAGVTGLKTNYHLLHDLAG</sequence>
<comment type="subcellular location">
    <subcellularLocation>
        <location evidence="1 8">Nucleus</location>
    </subcellularLocation>
</comment>
<evidence type="ECO:0000256" key="2">
    <source>
        <dbReference type="ARBA" id="ARBA00006454"/>
    </source>
</evidence>
<keyword evidence="3" id="KW-0805">Transcription regulation</keyword>
<dbReference type="Pfam" id="PF07526">
    <property type="entry name" value="POX"/>
    <property type="match status" value="1"/>
</dbReference>
<dbReference type="Pfam" id="PF05920">
    <property type="entry name" value="Homeobox_KN"/>
    <property type="match status" value="1"/>
</dbReference>
<evidence type="ECO:0000259" key="10">
    <source>
        <dbReference type="PROSITE" id="PS50071"/>
    </source>
</evidence>
<dbReference type="SMART" id="SM00389">
    <property type="entry name" value="HOX"/>
    <property type="match status" value="1"/>
</dbReference>
<keyword evidence="6" id="KW-0804">Transcription</keyword>
<accession>A0AAV5EBY5</accession>
<reference evidence="11" key="1">
    <citation type="journal article" date="2018" name="DNA Res.">
        <title>Multiple hybrid de novo genome assembly of finger millet, an orphan allotetraploid crop.</title>
        <authorList>
            <person name="Hatakeyama M."/>
            <person name="Aluri S."/>
            <person name="Balachadran M.T."/>
            <person name="Sivarajan S.R."/>
            <person name="Patrignani A."/>
            <person name="Gruter S."/>
            <person name="Poveda L."/>
            <person name="Shimizu-Inatsugi R."/>
            <person name="Baeten J."/>
            <person name="Francoijs K.J."/>
            <person name="Nataraja K.N."/>
            <person name="Reddy Y.A.N."/>
            <person name="Phadnis S."/>
            <person name="Ravikumar R.L."/>
            <person name="Schlapbach R."/>
            <person name="Sreeman S.M."/>
            <person name="Shimizu K.K."/>
        </authorList>
    </citation>
    <scope>NUCLEOTIDE SEQUENCE</scope>
</reference>
<feature type="domain" description="Homeobox" evidence="10">
    <location>
        <begin position="111"/>
        <end position="174"/>
    </location>
</feature>
<proteinExistence type="inferred from homology"/>
<keyword evidence="7 8" id="KW-0539">Nucleus</keyword>
<feature type="DNA-binding region" description="Homeobox" evidence="8">
    <location>
        <begin position="113"/>
        <end position="175"/>
    </location>
</feature>